<feature type="domain" description="BFD-like [2Fe-2S]-binding" evidence="10">
    <location>
        <begin position="2"/>
        <end position="49"/>
    </location>
</feature>
<keyword evidence="1" id="KW-0813">Transport</keyword>
<evidence type="ECO:0000259" key="10">
    <source>
        <dbReference type="Pfam" id="PF04324"/>
    </source>
</evidence>
<evidence type="ECO:0000256" key="6">
    <source>
        <dbReference type="ARBA" id="ARBA00023014"/>
    </source>
</evidence>
<evidence type="ECO:0000313" key="12">
    <source>
        <dbReference type="Proteomes" id="UP001201273"/>
    </source>
</evidence>
<keyword evidence="3" id="KW-0479">Metal-binding</keyword>
<dbReference type="Gene3D" id="1.10.10.1100">
    <property type="entry name" value="BFD-like [2Fe-2S]-binding domain"/>
    <property type="match status" value="1"/>
</dbReference>
<accession>A0ABS8WEE9</accession>
<keyword evidence="4" id="KW-0249">Electron transport</keyword>
<sequence>MYICICKGITDKTIREAVATGKSFSALKRELGLSAQCGVCVADAISLIKKEQLQYQGQAYAANVRAAHDQSIAIKQVA</sequence>
<comment type="similarity">
    <text evidence="9">Belongs to the Bfd family.</text>
</comment>
<dbReference type="RefSeq" id="WP_232799989.1">
    <property type="nucleotide sequence ID" value="NZ_CP170335.1"/>
</dbReference>
<dbReference type="InterPro" id="IPR007419">
    <property type="entry name" value="BFD-like_2Fe2S-bd_dom"/>
</dbReference>
<evidence type="ECO:0000256" key="5">
    <source>
        <dbReference type="ARBA" id="ARBA00023004"/>
    </source>
</evidence>
<reference evidence="11 12" key="1">
    <citation type="journal article" date="2022" name="Environ. Microbiol. Rep.">
        <title>Eco-phylogenetic analyses reveal divergent evolution of vitamin B12 metabolism in the marine bacterial family 'Psychromonadaceae'.</title>
        <authorList>
            <person name="Jin X."/>
            <person name="Yang Y."/>
            <person name="Cao H."/>
            <person name="Gao B."/>
            <person name="Zhao Z."/>
        </authorList>
    </citation>
    <scope>NUCLEOTIDE SEQUENCE [LARGE SCALE GENOMIC DNA]</scope>
    <source>
        <strain evidence="11 12">MKS20</strain>
    </source>
</reference>
<dbReference type="EMBL" id="JAIMJA010000015">
    <property type="protein sequence ID" value="MCE2596006.1"/>
    <property type="molecule type" value="Genomic_DNA"/>
</dbReference>
<keyword evidence="12" id="KW-1185">Reference proteome</keyword>
<dbReference type="InterPro" id="IPR052371">
    <property type="entry name" value="BFD-associated_ferredoxin"/>
</dbReference>
<evidence type="ECO:0000256" key="1">
    <source>
        <dbReference type="ARBA" id="ARBA00022448"/>
    </source>
</evidence>
<evidence type="ECO:0000256" key="8">
    <source>
        <dbReference type="ARBA" id="ARBA00039386"/>
    </source>
</evidence>
<organism evidence="11 12">
    <name type="scientific">Motilimonas cestriensis</name>
    <dbReference type="NCBI Taxonomy" id="2742685"/>
    <lineage>
        <taxon>Bacteria</taxon>
        <taxon>Pseudomonadati</taxon>
        <taxon>Pseudomonadota</taxon>
        <taxon>Gammaproteobacteria</taxon>
        <taxon>Alteromonadales</taxon>
        <taxon>Alteromonadales genera incertae sedis</taxon>
        <taxon>Motilimonas</taxon>
    </lineage>
</organism>
<evidence type="ECO:0000256" key="7">
    <source>
        <dbReference type="ARBA" id="ARBA00034078"/>
    </source>
</evidence>
<comment type="caution">
    <text evidence="11">The sequence shown here is derived from an EMBL/GenBank/DDBJ whole genome shotgun (WGS) entry which is preliminary data.</text>
</comment>
<dbReference type="Proteomes" id="UP001201273">
    <property type="component" value="Unassembled WGS sequence"/>
</dbReference>
<dbReference type="PANTHER" id="PTHR37424">
    <property type="entry name" value="BACTERIOFERRITIN-ASSOCIATED FERREDOXIN"/>
    <property type="match status" value="1"/>
</dbReference>
<dbReference type="InterPro" id="IPR041854">
    <property type="entry name" value="BFD-like_2Fe2S-bd_dom_sf"/>
</dbReference>
<proteinExistence type="inferred from homology"/>
<keyword evidence="6" id="KW-0411">Iron-sulfur</keyword>
<keyword evidence="5" id="KW-0408">Iron</keyword>
<evidence type="ECO:0000256" key="9">
    <source>
        <dbReference type="ARBA" id="ARBA00046332"/>
    </source>
</evidence>
<dbReference type="PANTHER" id="PTHR37424:SF1">
    <property type="entry name" value="BACTERIOFERRITIN-ASSOCIATED FERREDOXIN"/>
    <property type="match status" value="1"/>
</dbReference>
<evidence type="ECO:0000256" key="4">
    <source>
        <dbReference type="ARBA" id="ARBA00022982"/>
    </source>
</evidence>
<dbReference type="Pfam" id="PF04324">
    <property type="entry name" value="Fer2_BFD"/>
    <property type="match status" value="1"/>
</dbReference>
<evidence type="ECO:0000256" key="3">
    <source>
        <dbReference type="ARBA" id="ARBA00022723"/>
    </source>
</evidence>
<name>A0ABS8WEE9_9GAMM</name>
<keyword evidence="2" id="KW-0001">2Fe-2S</keyword>
<evidence type="ECO:0000313" key="11">
    <source>
        <dbReference type="EMBL" id="MCE2596006.1"/>
    </source>
</evidence>
<gene>
    <name evidence="11" type="ORF">K6Y31_14430</name>
</gene>
<evidence type="ECO:0000256" key="2">
    <source>
        <dbReference type="ARBA" id="ARBA00022714"/>
    </source>
</evidence>
<protein>
    <recommendedName>
        <fullName evidence="8">Bacterioferritin-associated ferredoxin</fullName>
    </recommendedName>
</protein>
<comment type="cofactor">
    <cofactor evidence="7">
        <name>[2Fe-2S] cluster</name>
        <dbReference type="ChEBI" id="CHEBI:190135"/>
    </cofactor>
</comment>